<feature type="domain" description="Galactosyltransferase N-terminal" evidence="12">
    <location>
        <begin position="39"/>
        <end position="127"/>
    </location>
</feature>
<sequence>MHIPIENTCPNVCSDTDGAAEMNIKETSRATKLMDIEDEKSWGPHKMAVVVPFRDRIEALVEFAPFMHNYLNKRKIRHAFYVINQGDNFRFNRGALINIGYIESRAECDHICMHDVDTIPVNPNITYPYPEKGPFHVSSPDIHPRNHYKSFVGGILIIRNEHFKELNGFSNRYWGWGAEDDDFGIRMRTKRLTIYRHIGIKTGNLTFPTAT</sequence>
<gene>
    <name evidence="13" type="ORF">KUTeg_004864</name>
</gene>
<evidence type="ECO:0000256" key="5">
    <source>
        <dbReference type="ARBA" id="ARBA00022679"/>
    </source>
</evidence>
<evidence type="ECO:0000313" key="14">
    <source>
        <dbReference type="Proteomes" id="UP001217089"/>
    </source>
</evidence>
<dbReference type="InterPro" id="IPR029044">
    <property type="entry name" value="Nucleotide-diphossugar_trans"/>
</dbReference>
<dbReference type="PANTHER" id="PTHR19300:SF30">
    <property type="entry name" value="BETA-1,4-GALACTOSYLTRANSFERASE 7"/>
    <property type="match status" value="1"/>
</dbReference>
<evidence type="ECO:0000256" key="10">
    <source>
        <dbReference type="ARBA" id="ARBA00023180"/>
    </source>
</evidence>
<evidence type="ECO:0000256" key="1">
    <source>
        <dbReference type="ARBA" id="ARBA00004606"/>
    </source>
</evidence>
<organism evidence="13 14">
    <name type="scientific">Tegillarca granosa</name>
    <name type="common">Malaysian cockle</name>
    <name type="synonym">Anadara granosa</name>
    <dbReference type="NCBI Taxonomy" id="220873"/>
    <lineage>
        <taxon>Eukaryota</taxon>
        <taxon>Metazoa</taxon>
        <taxon>Spiralia</taxon>
        <taxon>Lophotrochozoa</taxon>
        <taxon>Mollusca</taxon>
        <taxon>Bivalvia</taxon>
        <taxon>Autobranchia</taxon>
        <taxon>Pteriomorphia</taxon>
        <taxon>Arcoida</taxon>
        <taxon>Arcoidea</taxon>
        <taxon>Arcidae</taxon>
        <taxon>Tegillarca</taxon>
    </lineage>
</organism>
<evidence type="ECO:0000256" key="2">
    <source>
        <dbReference type="ARBA" id="ARBA00004922"/>
    </source>
</evidence>
<dbReference type="InterPro" id="IPR027995">
    <property type="entry name" value="Galactosyl_T_N"/>
</dbReference>
<evidence type="ECO:0000256" key="6">
    <source>
        <dbReference type="ARBA" id="ARBA00022692"/>
    </source>
</evidence>
<dbReference type="EMBL" id="JARBDR010000246">
    <property type="protein sequence ID" value="KAJ8316960.1"/>
    <property type="molecule type" value="Genomic_DNA"/>
</dbReference>
<comment type="caution">
    <text evidence="13">The sequence shown here is derived from an EMBL/GenBank/DDBJ whole genome shotgun (WGS) entry which is preliminary data.</text>
</comment>
<feature type="domain" description="Galactosyltransferase C-terminal" evidence="11">
    <location>
        <begin position="134"/>
        <end position="199"/>
    </location>
</feature>
<comment type="subcellular location">
    <subcellularLocation>
        <location evidence="1">Membrane</location>
        <topology evidence="1">Single-pass type II membrane protein</topology>
    </subcellularLocation>
</comment>
<keyword evidence="8" id="KW-1133">Transmembrane helix</keyword>
<evidence type="ECO:0000256" key="9">
    <source>
        <dbReference type="ARBA" id="ARBA00023136"/>
    </source>
</evidence>
<evidence type="ECO:0000256" key="3">
    <source>
        <dbReference type="ARBA" id="ARBA00005735"/>
    </source>
</evidence>
<evidence type="ECO:0000256" key="4">
    <source>
        <dbReference type="ARBA" id="ARBA00022676"/>
    </source>
</evidence>
<dbReference type="Gene3D" id="3.90.550.10">
    <property type="entry name" value="Spore Coat Polysaccharide Biosynthesis Protein SpsA, Chain A"/>
    <property type="match status" value="1"/>
</dbReference>
<proteinExistence type="inferred from homology"/>
<keyword evidence="10" id="KW-0325">Glycoprotein</keyword>
<keyword evidence="7" id="KW-0735">Signal-anchor</keyword>
<keyword evidence="9" id="KW-0472">Membrane</keyword>
<evidence type="ECO:0000259" key="11">
    <source>
        <dbReference type="Pfam" id="PF02709"/>
    </source>
</evidence>
<comment type="similarity">
    <text evidence="3">Belongs to the glycosyltransferase 7 family.</text>
</comment>
<keyword evidence="14" id="KW-1185">Reference proteome</keyword>
<accession>A0ABQ9FL05</accession>
<keyword evidence="4" id="KW-0328">Glycosyltransferase</keyword>
<name>A0ABQ9FL05_TEGGR</name>
<comment type="pathway">
    <text evidence="2">Protein modification; protein glycosylation.</text>
</comment>
<dbReference type="PRINTS" id="PR02050">
    <property type="entry name" value="B14GALTRFASE"/>
</dbReference>
<dbReference type="SUPFAM" id="SSF53448">
    <property type="entry name" value="Nucleotide-diphospho-sugar transferases"/>
    <property type="match status" value="1"/>
</dbReference>
<evidence type="ECO:0000256" key="7">
    <source>
        <dbReference type="ARBA" id="ARBA00022968"/>
    </source>
</evidence>
<keyword evidence="6" id="KW-0812">Transmembrane</keyword>
<dbReference type="InterPro" id="IPR027791">
    <property type="entry name" value="Galactosyl_T_C"/>
</dbReference>
<dbReference type="Proteomes" id="UP001217089">
    <property type="component" value="Unassembled WGS sequence"/>
</dbReference>
<keyword evidence="5" id="KW-0808">Transferase</keyword>
<protein>
    <recommendedName>
        <fullName evidence="15">Beta-1,4-galactosyltransferase</fullName>
    </recommendedName>
</protein>
<evidence type="ECO:0000259" key="12">
    <source>
        <dbReference type="Pfam" id="PF13733"/>
    </source>
</evidence>
<reference evidence="13 14" key="1">
    <citation type="submission" date="2022-12" db="EMBL/GenBank/DDBJ databases">
        <title>Chromosome-level genome of Tegillarca granosa.</title>
        <authorList>
            <person name="Kim J."/>
        </authorList>
    </citation>
    <scope>NUCLEOTIDE SEQUENCE [LARGE SCALE GENOMIC DNA]</scope>
    <source>
        <strain evidence="13">Teg-2019</strain>
        <tissue evidence="13">Adductor muscle</tissue>
    </source>
</reference>
<dbReference type="Pfam" id="PF13733">
    <property type="entry name" value="Glyco_transf_7N"/>
    <property type="match status" value="1"/>
</dbReference>
<evidence type="ECO:0000313" key="13">
    <source>
        <dbReference type="EMBL" id="KAJ8316960.1"/>
    </source>
</evidence>
<dbReference type="Pfam" id="PF02709">
    <property type="entry name" value="Glyco_transf_7C"/>
    <property type="match status" value="1"/>
</dbReference>
<evidence type="ECO:0000256" key="8">
    <source>
        <dbReference type="ARBA" id="ARBA00022989"/>
    </source>
</evidence>
<dbReference type="InterPro" id="IPR003859">
    <property type="entry name" value="Galactosyl_T"/>
</dbReference>
<dbReference type="PANTHER" id="PTHR19300">
    <property type="entry name" value="BETA-1,4-GALACTOSYLTRANSFERASE"/>
    <property type="match status" value="1"/>
</dbReference>
<evidence type="ECO:0008006" key="15">
    <source>
        <dbReference type="Google" id="ProtNLM"/>
    </source>
</evidence>